<dbReference type="PANTHER" id="PTHR21180:SF32">
    <property type="entry name" value="ENDONUCLEASE_EXONUCLEASE_PHOSPHATASE FAMILY DOMAIN-CONTAINING PROTEIN 1"/>
    <property type="match status" value="1"/>
</dbReference>
<dbReference type="Gene3D" id="1.10.150.320">
    <property type="entry name" value="Photosystem II 12 kDa extrinsic protein"/>
    <property type="match status" value="1"/>
</dbReference>
<proteinExistence type="predicted"/>
<dbReference type="AlphaFoldDB" id="A0A9D2DDB0"/>
<dbReference type="PANTHER" id="PTHR21180">
    <property type="entry name" value="ENDONUCLEASE/EXONUCLEASE/PHOSPHATASE FAMILY DOMAIN-CONTAINING PROTEIN 1"/>
    <property type="match status" value="1"/>
</dbReference>
<dbReference type="GO" id="GO:0015627">
    <property type="term" value="C:type II protein secretion system complex"/>
    <property type="evidence" value="ECO:0007669"/>
    <property type="project" value="TreeGrafter"/>
</dbReference>
<comment type="caution">
    <text evidence="1">The sequence shown here is derived from an EMBL/GenBank/DDBJ whole genome shotgun (WGS) entry which is preliminary data.</text>
</comment>
<protein>
    <submittedName>
        <fullName evidence="1">Helix-hairpin-helix domain-containing protein</fullName>
    </submittedName>
</protein>
<dbReference type="Proteomes" id="UP000824014">
    <property type="component" value="Unassembled WGS sequence"/>
</dbReference>
<dbReference type="SUPFAM" id="SSF47781">
    <property type="entry name" value="RuvA domain 2-like"/>
    <property type="match status" value="4"/>
</dbReference>
<dbReference type="EMBL" id="DXCC01000006">
    <property type="protein sequence ID" value="HIZ14772.1"/>
    <property type="molecule type" value="Genomic_DNA"/>
</dbReference>
<accession>A0A9D2DDB0</accession>
<name>A0A9D2DDB0_9BACT</name>
<evidence type="ECO:0000313" key="2">
    <source>
        <dbReference type="Proteomes" id="UP000824014"/>
    </source>
</evidence>
<gene>
    <name evidence="1" type="ORF">H9816_02510</name>
</gene>
<dbReference type="InterPro" id="IPR051675">
    <property type="entry name" value="Endo/Exo/Phosphatase_dom_1"/>
</dbReference>
<reference evidence="1" key="2">
    <citation type="submission" date="2021-04" db="EMBL/GenBank/DDBJ databases">
        <authorList>
            <person name="Gilroy R."/>
        </authorList>
    </citation>
    <scope>NUCLEOTIDE SEQUENCE</scope>
    <source>
        <strain evidence="1">ChiHjej11B10-19426</strain>
    </source>
</reference>
<sequence length="395" mass="43412">MKPGRRQTERWKNDSERRRRWLFSASERRGILLLLPLLVLLAWLLVRTAAPRPDGSAQLLGDRLVGQTAAGQAEGPAAEADTVRLFAFDPNEVTYEELRQLGMPKRTAAGLVKYRAAGKVFAVPEDVALCYGVTDSMYARLKPYIVIGEAYRLRPRPQSGAVAPAVSAAQERTDTASFDPNALDAEGFVALGFSPRQAASIVRFREARGGFRTAEDFAESYVVSEAMFDRLRDRIAIVPAEGRPAGRGAEHEAVSSPGPVELNGADSAALDGVPGIGPATAAAVIAYRGRLGGFHDARQVLETGLVTERNWERMREQIWADSCKIRKIDINFAAPNTVADHPYIAPRTLRKILRNRQLKGGWSTIEDMIEDHTLTMEEAARLAPYLHFGPAPREN</sequence>
<reference evidence="1" key="1">
    <citation type="journal article" date="2021" name="PeerJ">
        <title>Extensive microbial diversity within the chicken gut microbiome revealed by metagenomics and culture.</title>
        <authorList>
            <person name="Gilroy R."/>
            <person name="Ravi A."/>
            <person name="Getino M."/>
            <person name="Pursley I."/>
            <person name="Horton D.L."/>
            <person name="Alikhan N.F."/>
            <person name="Baker D."/>
            <person name="Gharbi K."/>
            <person name="Hall N."/>
            <person name="Watson M."/>
            <person name="Adriaenssens E.M."/>
            <person name="Foster-Nyarko E."/>
            <person name="Jarju S."/>
            <person name="Secka A."/>
            <person name="Antonio M."/>
            <person name="Oren A."/>
            <person name="Chaudhuri R.R."/>
            <person name="La Ragione R."/>
            <person name="Hildebrand F."/>
            <person name="Pallen M.J."/>
        </authorList>
    </citation>
    <scope>NUCLEOTIDE SEQUENCE</scope>
    <source>
        <strain evidence="1">ChiHjej11B10-19426</strain>
    </source>
</reference>
<dbReference type="InterPro" id="IPR010994">
    <property type="entry name" value="RuvA_2-like"/>
</dbReference>
<organism evidence="1 2">
    <name type="scientific">Candidatus Tidjanibacter faecipullorum</name>
    <dbReference type="NCBI Taxonomy" id="2838766"/>
    <lineage>
        <taxon>Bacteria</taxon>
        <taxon>Pseudomonadati</taxon>
        <taxon>Bacteroidota</taxon>
        <taxon>Bacteroidia</taxon>
        <taxon>Bacteroidales</taxon>
        <taxon>Rikenellaceae</taxon>
        <taxon>Tidjanibacter</taxon>
    </lineage>
</organism>
<dbReference type="Pfam" id="PF12836">
    <property type="entry name" value="HHH_3"/>
    <property type="match status" value="1"/>
</dbReference>
<evidence type="ECO:0000313" key="1">
    <source>
        <dbReference type="EMBL" id="HIZ14772.1"/>
    </source>
</evidence>
<dbReference type="GO" id="GO:0015628">
    <property type="term" value="P:protein secretion by the type II secretion system"/>
    <property type="evidence" value="ECO:0007669"/>
    <property type="project" value="TreeGrafter"/>
</dbReference>